<reference evidence="1 2" key="1">
    <citation type="journal article" date="2013" name="PLoS Genet.">
        <title>Distinctive expansion of potential virulence genes in the genome of the oomycete fish pathogen Saprolegnia parasitica.</title>
        <authorList>
            <person name="Jiang R.H."/>
            <person name="de Bruijn I."/>
            <person name="Haas B.J."/>
            <person name="Belmonte R."/>
            <person name="Lobach L."/>
            <person name="Christie J."/>
            <person name="van den Ackerveken G."/>
            <person name="Bottin A."/>
            <person name="Bulone V."/>
            <person name="Diaz-Moreno S.M."/>
            <person name="Dumas B."/>
            <person name="Fan L."/>
            <person name="Gaulin E."/>
            <person name="Govers F."/>
            <person name="Grenville-Briggs L.J."/>
            <person name="Horner N.R."/>
            <person name="Levin J.Z."/>
            <person name="Mammella M."/>
            <person name="Meijer H.J."/>
            <person name="Morris P."/>
            <person name="Nusbaum C."/>
            <person name="Oome S."/>
            <person name="Phillips A.J."/>
            <person name="van Rooyen D."/>
            <person name="Rzeszutek E."/>
            <person name="Saraiva M."/>
            <person name="Secombes C.J."/>
            <person name="Seidl M.F."/>
            <person name="Snel B."/>
            <person name="Stassen J.H."/>
            <person name="Sykes S."/>
            <person name="Tripathy S."/>
            <person name="van den Berg H."/>
            <person name="Vega-Arreguin J.C."/>
            <person name="Wawra S."/>
            <person name="Young S.K."/>
            <person name="Zeng Q."/>
            <person name="Dieguez-Uribeondo J."/>
            <person name="Russ C."/>
            <person name="Tyler B.M."/>
            <person name="van West P."/>
        </authorList>
    </citation>
    <scope>NUCLEOTIDE SEQUENCE [LARGE SCALE GENOMIC DNA]</scope>
    <source>
        <strain evidence="1 2">CBS 223.65</strain>
    </source>
</reference>
<dbReference type="AlphaFoldDB" id="A0A067CB65"/>
<dbReference type="KEGG" id="spar:SPRG_10849"/>
<evidence type="ECO:0008006" key="3">
    <source>
        <dbReference type="Google" id="ProtNLM"/>
    </source>
</evidence>
<evidence type="ECO:0000313" key="2">
    <source>
        <dbReference type="Proteomes" id="UP000030745"/>
    </source>
</evidence>
<accession>A0A067CB65</accession>
<dbReference type="OrthoDB" id="10302517at2759"/>
<sequence length="343" mass="38966">MSGERKRAIRQLQRQVYDLECTLRAARRGQTTQLPWEDVAVALKNDFLALVADHRALKQRVDDQRQLLAQMHTWVHRNLRAASDNPHGATYLLRGTTASREMALAWLIRQQYEHTMAVMGTHVYPLDPTAELVDIGYSLGDTDDPNAFAVHVTTQSLLPYALPIATAGVWEAERSFPAVYCAADTNRQHVTRDLCVRGQDVAYTHEAMALSRESVVADTVLLGRLNVSATRTILVLRTIGHDDAHPIAPRTWRCPVFQWTVLDAIDATTTRCRTYYFADSPWRGATRMPLQQLGARFNIDLRQPDGLHRLRDTNRRYQLSQRAFFRAHLDGILRRLATTPHAP</sequence>
<protein>
    <recommendedName>
        <fullName evidence="3">START domain-containing protein</fullName>
    </recommendedName>
</protein>
<dbReference type="RefSeq" id="XP_012205198.1">
    <property type="nucleotide sequence ID" value="XM_012349808.1"/>
</dbReference>
<evidence type="ECO:0000313" key="1">
    <source>
        <dbReference type="EMBL" id="KDO24062.1"/>
    </source>
</evidence>
<dbReference type="GeneID" id="24132935"/>
<name>A0A067CB65_SAPPC</name>
<organism evidence="1 2">
    <name type="scientific">Saprolegnia parasitica (strain CBS 223.65)</name>
    <dbReference type="NCBI Taxonomy" id="695850"/>
    <lineage>
        <taxon>Eukaryota</taxon>
        <taxon>Sar</taxon>
        <taxon>Stramenopiles</taxon>
        <taxon>Oomycota</taxon>
        <taxon>Saprolegniomycetes</taxon>
        <taxon>Saprolegniales</taxon>
        <taxon>Saprolegniaceae</taxon>
        <taxon>Saprolegnia</taxon>
    </lineage>
</organism>
<gene>
    <name evidence="1" type="ORF">SPRG_10849</name>
</gene>
<proteinExistence type="predicted"/>
<keyword evidence="2" id="KW-1185">Reference proteome</keyword>
<dbReference type="VEuPathDB" id="FungiDB:SPRG_10849"/>
<dbReference type="Proteomes" id="UP000030745">
    <property type="component" value="Unassembled WGS sequence"/>
</dbReference>
<dbReference type="EMBL" id="KK583246">
    <property type="protein sequence ID" value="KDO24062.1"/>
    <property type="molecule type" value="Genomic_DNA"/>
</dbReference>
<dbReference type="OMA" id="RTYYFAD"/>